<protein>
    <submittedName>
        <fullName evidence="7">Lysine exporter protein (LYSE/YGGA)</fullName>
    </submittedName>
</protein>
<keyword evidence="2" id="KW-1003">Cell membrane</keyword>
<sequence length="212" mass="22707">MASYAPEFLSLALIHFLAVVAPGPDFAITISQSVRHGRSAGIYTALGIGAGISVHVIYTILGIGALMHASTVLMNAARIIGALYICYLAVNLLRAQPAVADDSSDIQGKAENQTNGKSFSIGFFTNATNPKATLFFLAVFTTMVSATTPLSIQAGYGVWMCAVNASWFVIVALFFSNPKVRQSFLKTGYWFERCMGGLLLAFAMKLLWGMTS</sequence>
<keyword evidence="3 6" id="KW-0812">Transmembrane</keyword>
<dbReference type="EMBL" id="CP000542">
    <property type="protein sequence ID" value="ABM57398.1"/>
    <property type="molecule type" value="Genomic_DNA"/>
</dbReference>
<evidence type="ECO:0000256" key="3">
    <source>
        <dbReference type="ARBA" id="ARBA00022692"/>
    </source>
</evidence>
<accession>A1WIE1</accession>
<proteinExistence type="predicted"/>
<feature type="transmembrane region" description="Helical" evidence="6">
    <location>
        <begin position="72"/>
        <end position="90"/>
    </location>
</feature>
<dbReference type="Pfam" id="PF01810">
    <property type="entry name" value="LysE"/>
    <property type="match status" value="1"/>
</dbReference>
<dbReference type="KEGG" id="vei:Veis_1641"/>
<dbReference type="PANTHER" id="PTHR30086:SF21">
    <property type="entry name" value="TRANSPORT PROTEIN"/>
    <property type="match status" value="1"/>
</dbReference>
<comment type="subcellular location">
    <subcellularLocation>
        <location evidence="1">Cell membrane</location>
        <topology evidence="1">Multi-pass membrane protein</topology>
    </subcellularLocation>
</comment>
<dbReference type="eggNOG" id="COG1280">
    <property type="taxonomic scope" value="Bacteria"/>
</dbReference>
<dbReference type="PANTHER" id="PTHR30086">
    <property type="entry name" value="ARGININE EXPORTER PROTEIN ARGO"/>
    <property type="match status" value="1"/>
</dbReference>
<dbReference type="AlphaFoldDB" id="A1WIE1"/>
<evidence type="ECO:0000256" key="6">
    <source>
        <dbReference type="SAM" id="Phobius"/>
    </source>
</evidence>
<feature type="transmembrane region" description="Helical" evidence="6">
    <location>
        <begin position="43"/>
        <end position="65"/>
    </location>
</feature>
<dbReference type="HOGENOM" id="CLU_079569_0_1_4"/>
<feature type="transmembrane region" description="Helical" evidence="6">
    <location>
        <begin position="132"/>
        <end position="150"/>
    </location>
</feature>
<dbReference type="InterPro" id="IPR001123">
    <property type="entry name" value="LeuE-type"/>
</dbReference>
<gene>
    <name evidence="7" type="ordered locus">Veis_1641</name>
</gene>
<evidence type="ECO:0000256" key="1">
    <source>
        <dbReference type="ARBA" id="ARBA00004651"/>
    </source>
</evidence>
<evidence type="ECO:0000313" key="8">
    <source>
        <dbReference type="Proteomes" id="UP000000374"/>
    </source>
</evidence>
<feature type="transmembrane region" description="Helical" evidence="6">
    <location>
        <begin position="188"/>
        <end position="208"/>
    </location>
</feature>
<organism evidence="7 8">
    <name type="scientific">Verminephrobacter eiseniae (strain EF01-2)</name>
    <dbReference type="NCBI Taxonomy" id="391735"/>
    <lineage>
        <taxon>Bacteria</taxon>
        <taxon>Pseudomonadati</taxon>
        <taxon>Pseudomonadota</taxon>
        <taxon>Betaproteobacteria</taxon>
        <taxon>Burkholderiales</taxon>
        <taxon>Comamonadaceae</taxon>
        <taxon>Verminephrobacter</taxon>
    </lineage>
</organism>
<evidence type="ECO:0000256" key="4">
    <source>
        <dbReference type="ARBA" id="ARBA00022989"/>
    </source>
</evidence>
<feature type="transmembrane region" description="Helical" evidence="6">
    <location>
        <begin position="157"/>
        <end position="176"/>
    </location>
</feature>
<keyword evidence="8" id="KW-1185">Reference proteome</keyword>
<dbReference type="OrthoDB" id="9784202at2"/>
<dbReference type="GeneID" id="76460252"/>
<dbReference type="GO" id="GO:0005886">
    <property type="term" value="C:plasma membrane"/>
    <property type="evidence" value="ECO:0007669"/>
    <property type="project" value="UniProtKB-SubCell"/>
</dbReference>
<dbReference type="GO" id="GO:0015171">
    <property type="term" value="F:amino acid transmembrane transporter activity"/>
    <property type="evidence" value="ECO:0007669"/>
    <property type="project" value="TreeGrafter"/>
</dbReference>
<dbReference type="STRING" id="391735.Veis_1641"/>
<dbReference type="Proteomes" id="UP000000374">
    <property type="component" value="Chromosome"/>
</dbReference>
<dbReference type="PIRSF" id="PIRSF006324">
    <property type="entry name" value="LeuE"/>
    <property type="match status" value="1"/>
</dbReference>
<evidence type="ECO:0000256" key="5">
    <source>
        <dbReference type="ARBA" id="ARBA00023136"/>
    </source>
</evidence>
<evidence type="ECO:0000256" key="2">
    <source>
        <dbReference type="ARBA" id="ARBA00022475"/>
    </source>
</evidence>
<evidence type="ECO:0000313" key="7">
    <source>
        <dbReference type="EMBL" id="ABM57398.1"/>
    </source>
</evidence>
<dbReference type="RefSeq" id="WP_011809405.1">
    <property type="nucleotide sequence ID" value="NC_008786.1"/>
</dbReference>
<name>A1WIE1_VEREI</name>
<keyword evidence="4 6" id="KW-1133">Transmembrane helix</keyword>
<keyword evidence="5 6" id="KW-0472">Membrane</keyword>
<reference evidence="8" key="1">
    <citation type="submission" date="2006-12" db="EMBL/GenBank/DDBJ databases">
        <title>Complete sequence of chromosome 1 of Verminephrobacter eiseniae EF01-2.</title>
        <authorList>
            <person name="Copeland A."/>
            <person name="Lucas S."/>
            <person name="Lapidus A."/>
            <person name="Barry K."/>
            <person name="Detter J.C."/>
            <person name="Glavina del Rio T."/>
            <person name="Dalin E."/>
            <person name="Tice H."/>
            <person name="Pitluck S."/>
            <person name="Chertkov O."/>
            <person name="Brettin T."/>
            <person name="Bruce D."/>
            <person name="Han C."/>
            <person name="Tapia R."/>
            <person name="Gilna P."/>
            <person name="Schmutz J."/>
            <person name="Larimer F."/>
            <person name="Land M."/>
            <person name="Hauser L."/>
            <person name="Kyrpides N."/>
            <person name="Kim E."/>
            <person name="Stahl D."/>
            <person name="Richardson P."/>
        </authorList>
    </citation>
    <scope>NUCLEOTIDE SEQUENCE [LARGE SCALE GENOMIC DNA]</scope>
    <source>
        <strain evidence="8">EF01-2</strain>
    </source>
</reference>